<dbReference type="Proteomes" id="UP000658131">
    <property type="component" value="Unassembled WGS sequence"/>
</dbReference>
<dbReference type="CDD" id="cd01297">
    <property type="entry name" value="D-aminoacylase"/>
    <property type="match status" value="1"/>
</dbReference>
<keyword evidence="3" id="KW-1185">Reference proteome</keyword>
<dbReference type="EMBL" id="JACRTB010000008">
    <property type="protein sequence ID" value="MBC8576028.1"/>
    <property type="molecule type" value="Genomic_DNA"/>
</dbReference>
<evidence type="ECO:0000259" key="1">
    <source>
        <dbReference type="Pfam" id="PF07969"/>
    </source>
</evidence>
<dbReference type="PANTHER" id="PTHR11647:SF1">
    <property type="entry name" value="COLLAPSIN RESPONSE MEDIATOR PROTEIN"/>
    <property type="match status" value="1"/>
</dbReference>
<organism evidence="2 3">
    <name type="scientific">Yanshouia hominis</name>
    <dbReference type="NCBI Taxonomy" id="2763673"/>
    <lineage>
        <taxon>Bacteria</taxon>
        <taxon>Bacillati</taxon>
        <taxon>Bacillota</taxon>
        <taxon>Clostridia</taxon>
        <taxon>Eubacteriales</taxon>
        <taxon>Oscillospiraceae</taxon>
        <taxon>Yanshouia</taxon>
    </lineage>
</organism>
<protein>
    <submittedName>
        <fullName evidence="2">D-aminoacylase</fullName>
    </submittedName>
</protein>
<dbReference type="Gene3D" id="3.20.20.140">
    <property type="entry name" value="Metal-dependent hydrolases"/>
    <property type="match status" value="2"/>
</dbReference>
<proteinExistence type="predicted"/>
<gene>
    <name evidence="2" type="ORF">H8717_06350</name>
</gene>
<dbReference type="InterPro" id="IPR011059">
    <property type="entry name" value="Metal-dep_hydrolase_composite"/>
</dbReference>
<evidence type="ECO:0000313" key="2">
    <source>
        <dbReference type="EMBL" id="MBC8576028.1"/>
    </source>
</evidence>
<comment type="caution">
    <text evidence="2">The sequence shown here is derived from an EMBL/GenBank/DDBJ whole genome shotgun (WGS) entry which is preliminary data.</text>
</comment>
<dbReference type="Gene3D" id="3.30.1490.130">
    <property type="entry name" value="D-aminoacylase. Domain 3"/>
    <property type="match status" value="1"/>
</dbReference>
<dbReference type="PANTHER" id="PTHR11647">
    <property type="entry name" value="HYDRANTOINASE/DIHYDROPYRIMIDINASE FAMILY MEMBER"/>
    <property type="match status" value="1"/>
</dbReference>
<name>A0ABR7NK58_9FIRM</name>
<dbReference type="RefSeq" id="WP_262399583.1">
    <property type="nucleotide sequence ID" value="NZ_JACRTB010000008.1"/>
</dbReference>
<dbReference type="InterPro" id="IPR013108">
    <property type="entry name" value="Amidohydro_3"/>
</dbReference>
<evidence type="ECO:0000313" key="3">
    <source>
        <dbReference type="Proteomes" id="UP000658131"/>
    </source>
</evidence>
<dbReference type="SUPFAM" id="SSF51556">
    <property type="entry name" value="Metallo-dependent hydrolases"/>
    <property type="match status" value="1"/>
</dbReference>
<accession>A0ABR7NK58</accession>
<dbReference type="SUPFAM" id="SSF51338">
    <property type="entry name" value="Composite domain of metallo-dependent hydrolases"/>
    <property type="match status" value="1"/>
</dbReference>
<dbReference type="InterPro" id="IPR050378">
    <property type="entry name" value="Metallo-dep_Hydrolases_sf"/>
</dbReference>
<feature type="domain" description="Amidohydrolase 3" evidence="1">
    <location>
        <begin position="46"/>
        <end position="505"/>
    </location>
</feature>
<dbReference type="Pfam" id="PF07969">
    <property type="entry name" value="Amidohydro_3"/>
    <property type="match status" value="1"/>
</dbReference>
<dbReference type="InterPro" id="IPR032466">
    <property type="entry name" value="Metal_Hydrolase"/>
</dbReference>
<dbReference type="Gene3D" id="2.30.40.10">
    <property type="entry name" value="Urease, subunit C, domain 1"/>
    <property type="match status" value="1"/>
</dbReference>
<dbReference type="InterPro" id="IPR023100">
    <property type="entry name" value="D-aminoacylase_insert_dom_sf"/>
</dbReference>
<reference evidence="2 3" key="1">
    <citation type="submission" date="2020-08" db="EMBL/GenBank/DDBJ databases">
        <title>Genome public.</title>
        <authorList>
            <person name="Liu C."/>
            <person name="Sun Q."/>
        </authorList>
    </citation>
    <scope>NUCLEOTIDE SEQUENCE [LARGE SCALE GENOMIC DNA]</scope>
    <source>
        <strain evidence="2 3">BX1</strain>
    </source>
</reference>
<sequence length="514" mass="57501">MRQRTLIRNATIYDGTGGRPFFGDVLIGGGLIQKIGRFLHEEDCTVVDGSGKILTPGFINCHSHSELQPFYNPRMLQVIGQGITTELVGQDGLSVAPIDDAHAAELTENMICLCGKAKRDFWWRSHREYMQLAEEANPSCRFVGLLGSGTIRMNVMGSENRPATGDEIRKMCELIETGMEEGARGMSFGLIYPPSSYASTEEMIEVCKAVAKHDGIIMVHTRNEMDLLLESFEEMVRVMKESGVRMEISHLKSLGPENWGKVTKILERMEELQREGYDIGFDQYPWNAGSTGLKATVPGWAYSGGVDAFEARLADKESYEKVYKETAEILHKRGGGARVQVASVPESSEDFSWMPGLRMNEIAERLGMDEVAAVLYVLSKTRSSVLCIYHSISEEDIQAVMRSPYHVVCTDGIVGSVPHPRAYSTYPRFLGHYVRDLGIMPLETAVNHITGEPARRLRLWDRGLIREGLSADLVLIDYDRVMETNSYIDPIRLPVGICKVWVKGALRYEEGMQL</sequence>